<dbReference type="OrthoDB" id="5585087at2759"/>
<dbReference type="GeneID" id="113938370"/>
<keyword evidence="12" id="KW-1185">Reference proteome</keyword>
<evidence type="ECO:0000256" key="6">
    <source>
        <dbReference type="ARBA" id="ARBA00023163"/>
    </source>
</evidence>
<evidence type="ECO:0000256" key="10">
    <source>
        <dbReference type="ARBA" id="ARBA00070322"/>
    </source>
</evidence>
<dbReference type="GO" id="GO:0003677">
    <property type="term" value="F:DNA binding"/>
    <property type="evidence" value="ECO:0007669"/>
    <property type="project" value="InterPro"/>
</dbReference>
<evidence type="ECO:0000256" key="3">
    <source>
        <dbReference type="ARBA" id="ARBA00022723"/>
    </source>
</evidence>
<dbReference type="GO" id="GO:0003899">
    <property type="term" value="F:DNA-directed RNA polymerase activity"/>
    <property type="evidence" value="ECO:0007669"/>
    <property type="project" value="InterPro"/>
</dbReference>
<sequence>MAHGSQTQPPHFSGLNGSVSSSMTLSFLSDRGIGWLYLEGLSVDTQKDVQPPKQQPMIYICGECHTENEIKSRDPIRCRECGYRIMYKKRTKRLVVFDAQ</sequence>
<evidence type="ECO:0000313" key="13">
    <source>
        <dbReference type="RefSeq" id="XP_035584900.1"/>
    </source>
</evidence>
<keyword evidence="7" id="KW-0539">Nucleus</keyword>
<dbReference type="Proteomes" id="UP000515165">
    <property type="component" value="Chromosome 8"/>
</dbReference>
<dbReference type="GO" id="GO:0005665">
    <property type="term" value="C:RNA polymerase II, core complex"/>
    <property type="evidence" value="ECO:0007669"/>
    <property type="project" value="TreeGrafter"/>
</dbReference>
<dbReference type="GO" id="GO:0005736">
    <property type="term" value="C:RNA polymerase I complex"/>
    <property type="evidence" value="ECO:0007669"/>
    <property type="project" value="TreeGrafter"/>
</dbReference>
<dbReference type="PANTHER" id="PTHR12056:SF4">
    <property type="entry name" value="DNA-DIRECTED RNA POLYMERASES I, II, AND III SUBUNIT RPABC4"/>
    <property type="match status" value="1"/>
</dbReference>
<dbReference type="InterPro" id="IPR039747">
    <property type="entry name" value="RPABC4"/>
</dbReference>
<comment type="similarity">
    <text evidence="8">Belongs to the archaeal Rpo12/eukaryotic RPC10 RNA polymerase subunit family.</text>
</comment>
<dbReference type="SUPFAM" id="SSF63393">
    <property type="entry name" value="RNA polymerase subunits"/>
    <property type="match status" value="1"/>
</dbReference>
<dbReference type="Pfam" id="PF03604">
    <property type="entry name" value="Zn_ribbon_RPAB4"/>
    <property type="match status" value="1"/>
</dbReference>
<comment type="function">
    <text evidence="9">DNA-dependent RNA polymerase catalyzes the transcription of DNA into RNA using the four ribonucleoside triphosphates as substrates. Common component of RNA polymerases I, II and III which synthesize ribosomal RNA precursors, mRNA precursors and many functional non-coding RNAs, and a small RNAs, such as 5S rRNA and tRNAs, respectively.</text>
</comment>
<evidence type="ECO:0000256" key="9">
    <source>
        <dbReference type="ARBA" id="ARBA00054640"/>
    </source>
</evidence>
<evidence type="ECO:0000256" key="5">
    <source>
        <dbReference type="ARBA" id="ARBA00022833"/>
    </source>
</evidence>
<keyword evidence="4" id="KW-0863">Zinc-finger</keyword>
<dbReference type="InterPro" id="IPR029040">
    <property type="entry name" value="RPABC4/Spt4"/>
</dbReference>
<proteinExistence type="inferred from homology"/>
<keyword evidence="5" id="KW-0862">Zinc</keyword>
<evidence type="ECO:0000256" key="11">
    <source>
        <dbReference type="ARBA" id="ARBA00081585"/>
    </source>
</evidence>
<evidence type="ECO:0000256" key="1">
    <source>
        <dbReference type="ARBA" id="ARBA00004604"/>
    </source>
</evidence>
<evidence type="ECO:0000313" key="12">
    <source>
        <dbReference type="Proteomes" id="UP000515165"/>
    </source>
</evidence>
<organism evidence="12 13">
    <name type="scientific">Zalophus californianus</name>
    <name type="common">California sealion</name>
    <dbReference type="NCBI Taxonomy" id="9704"/>
    <lineage>
        <taxon>Eukaryota</taxon>
        <taxon>Metazoa</taxon>
        <taxon>Chordata</taxon>
        <taxon>Craniata</taxon>
        <taxon>Vertebrata</taxon>
        <taxon>Euteleostomi</taxon>
        <taxon>Mammalia</taxon>
        <taxon>Eutheria</taxon>
        <taxon>Laurasiatheria</taxon>
        <taxon>Carnivora</taxon>
        <taxon>Caniformia</taxon>
        <taxon>Pinnipedia</taxon>
        <taxon>Otariidae</taxon>
        <taxon>Zalophus</taxon>
    </lineage>
</organism>
<evidence type="ECO:0000256" key="2">
    <source>
        <dbReference type="ARBA" id="ARBA00022478"/>
    </source>
</evidence>
<reference evidence="13" key="1">
    <citation type="submission" date="2025-08" db="UniProtKB">
        <authorList>
            <consortium name="RefSeq"/>
        </authorList>
    </citation>
    <scope>IDENTIFICATION</scope>
    <source>
        <tissue evidence="13">Blood</tissue>
    </source>
</reference>
<dbReference type="RefSeq" id="XP_035584900.1">
    <property type="nucleotide sequence ID" value="XM_035729007.1"/>
</dbReference>
<dbReference type="PANTHER" id="PTHR12056">
    <property type="entry name" value="DNA-DIRECTED RNA POLYMERASES I, II, AND III"/>
    <property type="match status" value="1"/>
</dbReference>
<dbReference type="GO" id="GO:0005666">
    <property type="term" value="C:RNA polymerase III complex"/>
    <property type="evidence" value="ECO:0007669"/>
    <property type="project" value="TreeGrafter"/>
</dbReference>
<dbReference type="Gene3D" id="2.20.28.30">
    <property type="entry name" value="RNA polymerase ii, chain L"/>
    <property type="match status" value="1"/>
</dbReference>
<dbReference type="AlphaFoldDB" id="A0A6P9FCI1"/>
<dbReference type="GO" id="GO:0006351">
    <property type="term" value="P:DNA-templated transcription"/>
    <property type="evidence" value="ECO:0007669"/>
    <property type="project" value="InterPro"/>
</dbReference>
<evidence type="ECO:0000256" key="4">
    <source>
        <dbReference type="ARBA" id="ARBA00022771"/>
    </source>
</evidence>
<evidence type="ECO:0000256" key="7">
    <source>
        <dbReference type="ARBA" id="ARBA00023242"/>
    </source>
</evidence>
<keyword evidence="3" id="KW-0479">Metal-binding</keyword>
<keyword evidence="2" id="KW-0240">DNA-directed RNA polymerase</keyword>
<accession>A0A6P9FCI1</accession>
<comment type="subcellular location">
    <subcellularLocation>
        <location evidence="1">Nucleus</location>
        <location evidence="1">Nucleolus</location>
    </subcellularLocation>
</comment>
<gene>
    <name evidence="13" type="primary">LOC113938370</name>
</gene>
<dbReference type="GO" id="GO:0008270">
    <property type="term" value="F:zinc ion binding"/>
    <property type="evidence" value="ECO:0007669"/>
    <property type="project" value="UniProtKB-KW"/>
</dbReference>
<protein>
    <recommendedName>
        <fullName evidence="10">DNA-directed RNA polymerases I, II, and III subunit RPABC4</fullName>
    </recommendedName>
    <alternativeName>
        <fullName evidence="11">DNA-directed RNA polymerase II subunit K</fullName>
    </alternativeName>
</protein>
<name>A0A6P9FCI1_ZALCA</name>
<dbReference type="InterPro" id="IPR006591">
    <property type="entry name" value="RNAP_P/RPABC4"/>
</dbReference>
<keyword evidence="6" id="KW-0804">Transcription</keyword>
<dbReference type="KEGG" id="zca:113938370"/>
<dbReference type="FunFam" id="2.20.28.30:FF:000001">
    <property type="entry name" value="DNA-directed RNA polymerases I, II, and III subunit RPABC4"/>
    <property type="match status" value="1"/>
</dbReference>
<dbReference type="SMART" id="SM00659">
    <property type="entry name" value="RPOLCX"/>
    <property type="match status" value="1"/>
</dbReference>
<evidence type="ECO:0000256" key="8">
    <source>
        <dbReference type="ARBA" id="ARBA00025770"/>
    </source>
</evidence>